<dbReference type="InterPro" id="IPR002495">
    <property type="entry name" value="Glyco_trans_8"/>
</dbReference>
<accession>A0AAE0L607</accession>
<dbReference type="InterPro" id="IPR029044">
    <property type="entry name" value="Nucleotide-diphossugar_trans"/>
</dbReference>
<dbReference type="EMBL" id="LGRX02008692">
    <property type="protein sequence ID" value="KAK3272975.1"/>
    <property type="molecule type" value="Genomic_DNA"/>
</dbReference>
<name>A0AAE0L607_9CHLO</name>
<evidence type="ECO:0000313" key="4">
    <source>
        <dbReference type="Proteomes" id="UP001190700"/>
    </source>
</evidence>
<reference evidence="3 4" key="1">
    <citation type="journal article" date="2015" name="Genome Biol. Evol.">
        <title>Comparative Genomics of a Bacterivorous Green Alga Reveals Evolutionary Causalities and Consequences of Phago-Mixotrophic Mode of Nutrition.</title>
        <authorList>
            <person name="Burns J.A."/>
            <person name="Paasch A."/>
            <person name="Narechania A."/>
            <person name="Kim E."/>
        </authorList>
    </citation>
    <scope>NUCLEOTIDE SEQUENCE [LARGE SCALE GENOMIC DNA]</scope>
    <source>
        <strain evidence="3 4">PLY_AMNH</strain>
    </source>
</reference>
<dbReference type="InterPro" id="IPR050587">
    <property type="entry name" value="GNT1/Glycosyltrans_8"/>
</dbReference>
<dbReference type="AlphaFoldDB" id="A0AAE0L607"/>
<evidence type="ECO:0000256" key="1">
    <source>
        <dbReference type="RuleBase" id="RU362027"/>
    </source>
</evidence>
<evidence type="ECO:0000313" key="3">
    <source>
        <dbReference type="EMBL" id="KAK3272975.1"/>
    </source>
</evidence>
<protein>
    <recommendedName>
        <fullName evidence="1">Hexosyltransferase</fullName>
        <ecNumber evidence="1">2.4.1.-</ecNumber>
    </recommendedName>
</protein>
<organism evidence="3 4">
    <name type="scientific">Cymbomonas tetramitiformis</name>
    <dbReference type="NCBI Taxonomy" id="36881"/>
    <lineage>
        <taxon>Eukaryota</taxon>
        <taxon>Viridiplantae</taxon>
        <taxon>Chlorophyta</taxon>
        <taxon>Pyramimonadophyceae</taxon>
        <taxon>Pyramimonadales</taxon>
        <taxon>Pyramimonadaceae</taxon>
        <taxon>Cymbomonas</taxon>
    </lineage>
</organism>
<feature type="region of interest" description="Disordered" evidence="2">
    <location>
        <begin position="421"/>
        <end position="441"/>
    </location>
</feature>
<dbReference type="Proteomes" id="UP001190700">
    <property type="component" value="Unassembled WGS sequence"/>
</dbReference>
<dbReference type="PANTHER" id="PTHR11183">
    <property type="entry name" value="GLYCOGENIN SUBFAMILY MEMBER"/>
    <property type="match status" value="1"/>
</dbReference>
<dbReference type="EC" id="2.4.1.-" evidence="1"/>
<dbReference type="GO" id="GO:0016757">
    <property type="term" value="F:glycosyltransferase activity"/>
    <property type="evidence" value="ECO:0007669"/>
    <property type="project" value="InterPro"/>
</dbReference>
<sequence length="441" mass="49318">MRDVKPCWMRDLLRGAPSTIRALRWTVLALLFFSAHIVQVEGVIFGSNSGMTPVQGRTSKKATVKRVAARTTPSKPKTAPHVFDRELQVETNFSTSPPSQPLIDINQRVLAVDDICKRKRSTCTPGARGREGYVFFLSNSTNLAVPDGQRDSDDHLTYFDYLHAAVNRLQSLTNLTILILLSDDVPEQHRTALASLSPGQVEIRVITPAYKQIAQGLHTNRAYHLHSFGKLEVFNTEWTGDFVKLISLDPDTFVLKNVDEALCVPGGFAAVKRQDARGKVMDTGFNSGFFVLRPSKELYDALWKSVKSGASRHNQGKGNTNWFGEQPLLNAHFKNRMGCLSVNYNCLGFNLERDKGVKSQKCGIVATSNNDGEIWEKRKIVHAKLSTRKIFTIMPTVAAEWRKQLPPAVISREEARLPRVQNNTASEASFKERSEMHVEIA</sequence>
<gene>
    <name evidence="3" type="ORF">CYMTET_18766</name>
</gene>
<dbReference type="Gene3D" id="3.90.550.10">
    <property type="entry name" value="Spore Coat Polysaccharide Biosynthesis Protein SpsA, Chain A"/>
    <property type="match status" value="1"/>
</dbReference>
<evidence type="ECO:0000256" key="2">
    <source>
        <dbReference type="SAM" id="MobiDB-lite"/>
    </source>
</evidence>
<dbReference type="Pfam" id="PF01501">
    <property type="entry name" value="Glyco_transf_8"/>
    <property type="match status" value="1"/>
</dbReference>
<comment type="similarity">
    <text evidence="1">Belongs to the glycosyltransferase 8 family.</text>
</comment>
<dbReference type="SUPFAM" id="SSF53448">
    <property type="entry name" value="Nucleotide-diphospho-sugar transferases"/>
    <property type="match status" value="1"/>
</dbReference>
<feature type="compositionally biased region" description="Basic and acidic residues" evidence="2">
    <location>
        <begin position="429"/>
        <end position="441"/>
    </location>
</feature>
<comment type="caution">
    <text evidence="3">The sequence shown here is derived from an EMBL/GenBank/DDBJ whole genome shotgun (WGS) entry which is preliminary data.</text>
</comment>
<keyword evidence="4" id="KW-1185">Reference proteome</keyword>
<proteinExistence type="inferred from homology"/>